<protein>
    <submittedName>
        <fullName evidence="1">Uncharacterized protein</fullName>
    </submittedName>
</protein>
<dbReference type="SUPFAM" id="SSF56784">
    <property type="entry name" value="HAD-like"/>
    <property type="match status" value="1"/>
</dbReference>
<dbReference type="EMBL" id="AITY01000006">
    <property type="protein sequence ID" value="EOM27739.1"/>
    <property type="molecule type" value="Genomic_DNA"/>
</dbReference>
<evidence type="ECO:0000313" key="1">
    <source>
        <dbReference type="EMBL" id="EOM27739.1"/>
    </source>
</evidence>
<accession>A0A829FLI6</accession>
<name>A0A829FLI6_ENTFC</name>
<organism evidence="1 2">
    <name type="scientific">Enterococcus faecium EnGen0192</name>
    <dbReference type="NCBI Taxonomy" id="1157487"/>
    <lineage>
        <taxon>Bacteria</taxon>
        <taxon>Bacillati</taxon>
        <taxon>Bacillota</taxon>
        <taxon>Bacilli</taxon>
        <taxon>Lactobacillales</taxon>
        <taxon>Enterococcaceae</taxon>
        <taxon>Enterococcus</taxon>
    </lineage>
</organism>
<proteinExistence type="predicted"/>
<dbReference type="InterPro" id="IPR023214">
    <property type="entry name" value="HAD_sf"/>
</dbReference>
<dbReference type="AlphaFoldDB" id="A0A829FLI6"/>
<reference evidence="1 2" key="1">
    <citation type="submission" date="2013-02" db="EMBL/GenBank/DDBJ databases">
        <title>The Genome Sequence of Enterococcus faecium HM1072.</title>
        <authorList>
            <consortium name="The Broad Institute Genome Sequencing Platform"/>
            <consortium name="The Broad Institute Genome Sequencing Center for Infectious Disease"/>
            <person name="Earl A.M."/>
            <person name="Gilmore M.S."/>
            <person name="Lebreton F."/>
            <person name="Courvalin P."/>
            <person name="Walker B."/>
            <person name="Young S.K."/>
            <person name="Zeng Q."/>
            <person name="Gargeya S."/>
            <person name="Fitzgerald M."/>
            <person name="Haas B."/>
            <person name="Abouelleil A."/>
            <person name="Alvarado L."/>
            <person name="Arachchi H.M."/>
            <person name="Berlin A.M."/>
            <person name="Chapman S.B."/>
            <person name="Dewar J."/>
            <person name="Goldberg J."/>
            <person name="Griggs A."/>
            <person name="Gujja S."/>
            <person name="Hansen M."/>
            <person name="Howarth C."/>
            <person name="Imamovic A."/>
            <person name="Larimer J."/>
            <person name="McCowan C."/>
            <person name="Murphy C."/>
            <person name="Neiman D."/>
            <person name="Pearson M."/>
            <person name="Priest M."/>
            <person name="Roberts A."/>
            <person name="Saif S."/>
            <person name="Shea T."/>
            <person name="Sisk P."/>
            <person name="Sykes S."/>
            <person name="Wortman J."/>
            <person name="Nusbaum C."/>
            <person name="Birren B."/>
        </authorList>
    </citation>
    <scope>NUCLEOTIDE SEQUENCE [LARGE SCALE GENOMIC DNA]</scope>
    <source>
        <strain evidence="1 2">HM1072</strain>
    </source>
</reference>
<comment type="caution">
    <text evidence="1">The sequence shown here is derived from an EMBL/GenBank/DDBJ whole genome shotgun (WGS) entry which is preliminary data.</text>
</comment>
<dbReference type="Gene3D" id="3.40.50.1000">
    <property type="entry name" value="HAD superfamily/HAD-like"/>
    <property type="match status" value="1"/>
</dbReference>
<sequence>MTYLCLKVQILVLQWGNSHQEIMKKADYVTVSNDKDGVSQAFERILTI</sequence>
<evidence type="ECO:0000313" key="2">
    <source>
        <dbReference type="Proteomes" id="UP000013897"/>
    </source>
</evidence>
<gene>
    <name evidence="1" type="ORF">SSM_00299</name>
</gene>
<dbReference type="Proteomes" id="UP000013897">
    <property type="component" value="Unassembled WGS sequence"/>
</dbReference>
<dbReference type="InterPro" id="IPR036412">
    <property type="entry name" value="HAD-like_sf"/>
</dbReference>